<gene>
    <name evidence="1" type="ORF">NM688_g2754</name>
</gene>
<accession>A0ACC1T7W8</accession>
<evidence type="ECO:0000313" key="2">
    <source>
        <dbReference type="Proteomes" id="UP001148662"/>
    </source>
</evidence>
<name>A0ACC1T7W8_9APHY</name>
<dbReference type="Proteomes" id="UP001148662">
    <property type="component" value="Unassembled WGS sequence"/>
</dbReference>
<evidence type="ECO:0000313" key="1">
    <source>
        <dbReference type="EMBL" id="KAJ3555116.1"/>
    </source>
</evidence>
<protein>
    <submittedName>
        <fullName evidence="1">Uncharacterized protein</fullName>
    </submittedName>
</protein>
<sequence length="347" mass="38001">MSTPSVASQSDIQNLEIQAVTFAAMCGMSGVYFTLFIVTLLTTFRRSERSYKNLRVVTIVLFSVIFTHFICRSIDFNQARRIPQPMDEFYKWVTPLRVVESISTTLAGAISDGLLAYRFWVIFGRKRWALYIPMFAIILVASLGVAQSIANLAIYQHAEDFAYANSIGVDILKISAAWGWSMFAINTTLTLSILCKIIHVTQASKAISFVSGQMPYALIVEAIIESALVTWIGVLFYEIVSLAPQGHYTTNLNIGYVAICILPFFFGISQCLITARLSLIGNGESTTTTPNLTGVVFASGFGTTGMDRSPRDISFGANTEGSDTAATTSDKDIMSKEIFSVHSADAV</sequence>
<organism evidence="1 2">
    <name type="scientific">Phlebia brevispora</name>
    <dbReference type="NCBI Taxonomy" id="194682"/>
    <lineage>
        <taxon>Eukaryota</taxon>
        <taxon>Fungi</taxon>
        <taxon>Dikarya</taxon>
        <taxon>Basidiomycota</taxon>
        <taxon>Agaricomycotina</taxon>
        <taxon>Agaricomycetes</taxon>
        <taxon>Polyporales</taxon>
        <taxon>Meruliaceae</taxon>
        <taxon>Phlebia</taxon>
    </lineage>
</organism>
<comment type="caution">
    <text evidence="1">The sequence shown here is derived from an EMBL/GenBank/DDBJ whole genome shotgun (WGS) entry which is preliminary data.</text>
</comment>
<proteinExistence type="predicted"/>
<dbReference type="EMBL" id="JANHOG010000363">
    <property type="protein sequence ID" value="KAJ3555116.1"/>
    <property type="molecule type" value="Genomic_DNA"/>
</dbReference>
<keyword evidence="2" id="KW-1185">Reference proteome</keyword>
<reference evidence="1" key="1">
    <citation type="submission" date="2022-07" db="EMBL/GenBank/DDBJ databases">
        <title>Genome Sequence of Phlebia brevispora.</title>
        <authorList>
            <person name="Buettner E."/>
        </authorList>
    </citation>
    <scope>NUCLEOTIDE SEQUENCE</scope>
    <source>
        <strain evidence="1">MPL23</strain>
    </source>
</reference>